<sequence length="73" mass="7753">MDGARGCQAYVVNVSPQEPDTVWVTEIWRSAEDHEASLAARGVRELVERATPLLAGPPERTELTPLGGAGLGP</sequence>
<name>A0A0T6LQU2_WENVI</name>
<dbReference type="Proteomes" id="UP000050867">
    <property type="component" value="Unassembled WGS sequence"/>
</dbReference>
<keyword evidence="4" id="KW-1185">Reference proteome</keyword>
<dbReference type="SUPFAM" id="SSF54909">
    <property type="entry name" value="Dimeric alpha+beta barrel"/>
    <property type="match status" value="1"/>
</dbReference>
<dbReference type="InterPro" id="IPR007138">
    <property type="entry name" value="ABM_dom"/>
</dbReference>
<feature type="region of interest" description="Disordered" evidence="1">
    <location>
        <begin position="54"/>
        <end position="73"/>
    </location>
</feature>
<dbReference type="eggNOG" id="COG1359">
    <property type="taxonomic scope" value="Bacteria"/>
</dbReference>
<dbReference type="Pfam" id="PF03992">
    <property type="entry name" value="ABM"/>
    <property type="match status" value="1"/>
</dbReference>
<protein>
    <recommendedName>
        <fullName evidence="2">ABM domain-containing protein</fullName>
    </recommendedName>
</protein>
<dbReference type="EMBL" id="LLZU01000027">
    <property type="protein sequence ID" value="KRV48207.1"/>
    <property type="molecule type" value="Genomic_DNA"/>
</dbReference>
<dbReference type="Gene3D" id="3.30.70.100">
    <property type="match status" value="1"/>
</dbReference>
<dbReference type="RefSeq" id="WP_018385360.1">
    <property type="nucleotide sequence ID" value="NZ_LLZU01000027.1"/>
</dbReference>
<evidence type="ECO:0000256" key="1">
    <source>
        <dbReference type="SAM" id="MobiDB-lite"/>
    </source>
</evidence>
<dbReference type="PROSITE" id="PS51725">
    <property type="entry name" value="ABM"/>
    <property type="match status" value="1"/>
</dbReference>
<comment type="caution">
    <text evidence="3">The sequence shown here is derived from an EMBL/GenBank/DDBJ whole genome shotgun (WGS) entry which is preliminary data.</text>
</comment>
<gene>
    <name evidence="3" type="ORF">AQ490_25725</name>
</gene>
<dbReference type="STRING" id="76728.AQ490_25725"/>
<evidence type="ECO:0000313" key="3">
    <source>
        <dbReference type="EMBL" id="KRV48207.1"/>
    </source>
</evidence>
<dbReference type="InterPro" id="IPR011008">
    <property type="entry name" value="Dimeric_a/b-barrel"/>
</dbReference>
<accession>A0A0T6LQU2</accession>
<organism evidence="3 4">
    <name type="scientific">Wenjunlia vitaminophila</name>
    <name type="common">Streptomyces vitaminophilus</name>
    <dbReference type="NCBI Taxonomy" id="76728"/>
    <lineage>
        <taxon>Bacteria</taxon>
        <taxon>Bacillati</taxon>
        <taxon>Actinomycetota</taxon>
        <taxon>Actinomycetes</taxon>
        <taxon>Kitasatosporales</taxon>
        <taxon>Streptomycetaceae</taxon>
        <taxon>Wenjunlia</taxon>
    </lineage>
</organism>
<evidence type="ECO:0000313" key="4">
    <source>
        <dbReference type="Proteomes" id="UP000050867"/>
    </source>
</evidence>
<dbReference type="AlphaFoldDB" id="A0A0T6LQU2"/>
<evidence type="ECO:0000259" key="2">
    <source>
        <dbReference type="PROSITE" id="PS51725"/>
    </source>
</evidence>
<reference evidence="3 4" key="1">
    <citation type="submission" date="2015-10" db="EMBL/GenBank/DDBJ databases">
        <title>Draft genome sequence of pyrrolomycin-producing Streptomyces vitaminophilus.</title>
        <authorList>
            <person name="Graham D.E."/>
            <person name="Mahan K.M."/>
            <person name="Klingeman D.M."/>
            <person name="Hettich R.L."/>
            <person name="Parry R.J."/>
        </authorList>
    </citation>
    <scope>NUCLEOTIDE SEQUENCE [LARGE SCALE GENOMIC DNA]</scope>
    <source>
        <strain evidence="3 4">ATCC 31673</strain>
    </source>
</reference>
<proteinExistence type="predicted"/>
<dbReference type="OrthoDB" id="165368at2"/>
<feature type="domain" description="ABM" evidence="2">
    <location>
        <begin position="1"/>
        <end position="63"/>
    </location>
</feature>